<keyword evidence="2" id="KW-1185">Reference proteome</keyword>
<reference evidence="1 2" key="1">
    <citation type="journal article" date="2012" name="Int. J. Syst. Evol. Microbiol.">
        <title>Marinomonas hwangdonensis sp. nov., isolated from seawater.</title>
        <authorList>
            <person name="Jung Y.T."/>
            <person name="Oh T.K."/>
            <person name="Yoon J.H."/>
        </authorList>
    </citation>
    <scope>NUCLEOTIDE SEQUENCE [LARGE SCALE GENOMIC DNA]</scope>
    <source>
        <strain evidence="1 2">HDW-15</strain>
    </source>
</reference>
<proteinExistence type="predicted"/>
<evidence type="ECO:0000313" key="2">
    <source>
        <dbReference type="Proteomes" id="UP000280507"/>
    </source>
</evidence>
<organism evidence="1 2">
    <name type="scientific">Marinomonas hwangdonensis</name>
    <dbReference type="NCBI Taxonomy" id="1053647"/>
    <lineage>
        <taxon>Bacteria</taxon>
        <taxon>Pseudomonadati</taxon>
        <taxon>Pseudomonadota</taxon>
        <taxon>Gammaproteobacteria</taxon>
        <taxon>Oceanospirillales</taxon>
        <taxon>Oceanospirillaceae</taxon>
        <taxon>Marinomonas</taxon>
    </lineage>
</organism>
<protein>
    <submittedName>
        <fullName evidence="1">Uncharacterized protein</fullName>
    </submittedName>
</protein>
<dbReference type="Proteomes" id="UP000280507">
    <property type="component" value="Unassembled WGS sequence"/>
</dbReference>
<sequence length="92" mass="10336">MYSDVKDIMTNTSVYKAEINQADIAAKFQCNYPDGVVMGMYTKSDGLSIASGQLRLRYKIDNSDVFTDNVPVFQKEGMLHFKITDDLNQASL</sequence>
<accession>A0A3M8PTU3</accession>
<evidence type="ECO:0000313" key="1">
    <source>
        <dbReference type="EMBL" id="RNF47318.1"/>
    </source>
</evidence>
<name>A0A3M8PTU3_9GAMM</name>
<gene>
    <name evidence="1" type="ORF">EBI00_15615</name>
</gene>
<dbReference type="AlphaFoldDB" id="A0A3M8PTU3"/>
<comment type="caution">
    <text evidence="1">The sequence shown here is derived from an EMBL/GenBank/DDBJ whole genome shotgun (WGS) entry which is preliminary data.</text>
</comment>
<dbReference type="EMBL" id="RIZG01000016">
    <property type="protein sequence ID" value="RNF47318.1"/>
    <property type="molecule type" value="Genomic_DNA"/>
</dbReference>